<evidence type="ECO:0000256" key="2">
    <source>
        <dbReference type="ARBA" id="ARBA00022801"/>
    </source>
</evidence>
<evidence type="ECO:0000259" key="5">
    <source>
        <dbReference type="SMART" id="SM00796"/>
    </source>
</evidence>
<keyword evidence="3" id="KW-0067">ATP-binding</keyword>
<dbReference type="Pfam" id="PF02682">
    <property type="entry name" value="CT_C_D"/>
    <property type="match status" value="1"/>
</dbReference>
<dbReference type="SMART" id="SM00796">
    <property type="entry name" value="AHS1"/>
    <property type="match status" value="1"/>
</dbReference>
<accession>A0A0U2W813</accession>
<feature type="region of interest" description="Disordered" evidence="4">
    <location>
        <begin position="260"/>
        <end position="281"/>
    </location>
</feature>
<dbReference type="SUPFAM" id="SSF50891">
    <property type="entry name" value="Cyclophilin-like"/>
    <property type="match status" value="1"/>
</dbReference>
<dbReference type="SUPFAM" id="SSF160467">
    <property type="entry name" value="PH0987 N-terminal domain-like"/>
    <property type="match status" value="1"/>
</dbReference>
<keyword evidence="7" id="KW-1185">Reference proteome</keyword>
<evidence type="ECO:0000256" key="1">
    <source>
        <dbReference type="ARBA" id="ARBA00022741"/>
    </source>
</evidence>
<feature type="compositionally biased region" description="Basic and acidic residues" evidence="4">
    <location>
        <begin position="272"/>
        <end position="281"/>
    </location>
</feature>
<name>A0A0U2W813_9BACL</name>
<reference evidence="7" key="1">
    <citation type="submission" date="2015-12" db="EMBL/GenBank/DDBJ databases">
        <title>Complete genome sequences of two moderately thermophilic Paenibacillus species.</title>
        <authorList>
            <person name="Butler R.III."/>
            <person name="Wang J."/>
            <person name="Stark B.C."/>
            <person name="Pombert J.-F."/>
        </authorList>
    </citation>
    <scope>NUCLEOTIDE SEQUENCE [LARGE SCALE GENOMIC DNA]</scope>
    <source>
        <strain evidence="7">32O-Y</strain>
    </source>
</reference>
<sequence length="306" mass="34258">MYIRAAVTGWDLRKDRHGALAWTQACGAWPRKRGFEQMQIRDHGAYELYPLGEQAVVIRWKGVVSERNRKLVDGTVRRLAEHPPAAVVEWVRAYTTVTVYYDSWLVYKEGLEGNRSGLNGSQETSPYDQVCEWIHRRLVGLSEENAGELDGNPVVIPACFGGVFGMDLGAVAAQAGLTEERTIELFCSHTYTVYLIGFMPGFAYLGGLPDRLCCPRLDRPRPYVPAGSVGIAGTQTGVYPFASPGGWRIIGRTPETLFDPHRERPSLLQPGDRVRFEPLTPERYEELERELQRDASSSERIGGRDA</sequence>
<organism evidence="6 7">
    <name type="scientific">Paenibacillus naphthalenovorans</name>
    <dbReference type="NCBI Taxonomy" id="162209"/>
    <lineage>
        <taxon>Bacteria</taxon>
        <taxon>Bacillati</taxon>
        <taxon>Bacillota</taxon>
        <taxon>Bacilli</taxon>
        <taxon>Bacillales</taxon>
        <taxon>Paenibacillaceae</taxon>
        <taxon>Paenibacillus</taxon>
    </lineage>
</organism>
<dbReference type="NCBIfam" id="TIGR00370">
    <property type="entry name" value="5-oxoprolinase subunit PxpB"/>
    <property type="match status" value="1"/>
</dbReference>
<dbReference type="KEGG" id="pnp:IJ22_31790"/>
<dbReference type="GO" id="GO:0005524">
    <property type="term" value="F:ATP binding"/>
    <property type="evidence" value="ECO:0007669"/>
    <property type="project" value="UniProtKB-KW"/>
</dbReference>
<dbReference type="InterPro" id="IPR010016">
    <property type="entry name" value="PxpB"/>
</dbReference>
<dbReference type="InterPro" id="IPR003833">
    <property type="entry name" value="CT_C_D"/>
</dbReference>
<keyword evidence="1" id="KW-0547">Nucleotide-binding</keyword>
<dbReference type="Proteomes" id="UP000061660">
    <property type="component" value="Chromosome"/>
</dbReference>
<feature type="domain" description="Carboxyltransferase" evidence="5">
    <location>
        <begin position="46"/>
        <end position="268"/>
    </location>
</feature>
<dbReference type="PANTHER" id="PTHR34698:SF2">
    <property type="entry name" value="5-OXOPROLINASE SUBUNIT B"/>
    <property type="match status" value="1"/>
</dbReference>
<dbReference type="STRING" id="162209.IJ22_31790"/>
<dbReference type="Gene3D" id="2.40.100.10">
    <property type="entry name" value="Cyclophilin-like"/>
    <property type="match status" value="1"/>
</dbReference>
<dbReference type="AlphaFoldDB" id="A0A0U2W813"/>
<dbReference type="GO" id="GO:0016787">
    <property type="term" value="F:hydrolase activity"/>
    <property type="evidence" value="ECO:0007669"/>
    <property type="project" value="UniProtKB-KW"/>
</dbReference>
<dbReference type="Gene3D" id="3.30.1360.40">
    <property type="match status" value="1"/>
</dbReference>
<gene>
    <name evidence="6" type="ORF">IJ22_31790</name>
</gene>
<proteinExistence type="predicted"/>
<evidence type="ECO:0000313" key="7">
    <source>
        <dbReference type="Proteomes" id="UP000061660"/>
    </source>
</evidence>
<protein>
    <submittedName>
        <fullName evidence="6">Kinase inhibitor</fullName>
    </submittedName>
</protein>
<dbReference type="EMBL" id="CP013652">
    <property type="protein sequence ID" value="ALS23549.1"/>
    <property type="molecule type" value="Genomic_DNA"/>
</dbReference>
<keyword evidence="2" id="KW-0378">Hydrolase</keyword>
<dbReference type="PANTHER" id="PTHR34698">
    <property type="entry name" value="5-OXOPROLINASE SUBUNIT B"/>
    <property type="match status" value="1"/>
</dbReference>
<evidence type="ECO:0000256" key="4">
    <source>
        <dbReference type="SAM" id="MobiDB-lite"/>
    </source>
</evidence>
<reference evidence="6 7" key="2">
    <citation type="journal article" date="2016" name="Genome Announc.">
        <title>Complete Genome Sequences of Two Interactive Moderate Thermophiles, Paenibacillus napthalenovorans 32O-Y and Paenibacillus sp. 32O-W.</title>
        <authorList>
            <person name="Butler R.R.III."/>
            <person name="Wang J."/>
            <person name="Stark B.C."/>
            <person name="Pombert J.F."/>
        </authorList>
    </citation>
    <scope>NUCLEOTIDE SEQUENCE [LARGE SCALE GENOMIC DNA]</scope>
    <source>
        <strain evidence="6 7">32O-Y</strain>
    </source>
</reference>
<evidence type="ECO:0000256" key="3">
    <source>
        <dbReference type="ARBA" id="ARBA00022840"/>
    </source>
</evidence>
<dbReference type="InterPro" id="IPR029000">
    <property type="entry name" value="Cyclophilin-like_dom_sf"/>
</dbReference>
<evidence type="ECO:0000313" key="6">
    <source>
        <dbReference type="EMBL" id="ALS23549.1"/>
    </source>
</evidence>
<dbReference type="PATRIC" id="fig|162209.4.peg.3405"/>